<sequence length="177" mass="21253">MVVVILNCFHWSGYHCARHLLHRGHEVVGVDEINHPKKEELYMYVGRNSHFQHFNTIEERENHSHSSREDPQIFVSDENFILFQEKASVHEIKIEVPPLYGEWMEMEDKQIETIDDLKFWIMENNAVYIEDFLDPVMEHFEQGDLTDIKDVTFQRSQEADQLSELLERIWLIHTMNR</sequence>
<evidence type="ECO:0000313" key="2">
    <source>
        <dbReference type="Proteomes" id="UP001596494"/>
    </source>
</evidence>
<dbReference type="Proteomes" id="UP001596494">
    <property type="component" value="Unassembled WGS sequence"/>
</dbReference>
<accession>A0ABW2K3A9</accession>
<gene>
    <name evidence="1" type="ORF">ACFQMN_09950</name>
</gene>
<evidence type="ECO:0000313" key="1">
    <source>
        <dbReference type="EMBL" id="MFC7321204.1"/>
    </source>
</evidence>
<dbReference type="EMBL" id="JBHTBY010000008">
    <property type="protein sequence ID" value="MFC7321204.1"/>
    <property type="molecule type" value="Genomic_DNA"/>
</dbReference>
<protein>
    <submittedName>
        <fullName evidence="1">Uncharacterized protein</fullName>
    </submittedName>
</protein>
<comment type="caution">
    <text evidence="1">The sequence shown here is derived from an EMBL/GenBank/DDBJ whole genome shotgun (WGS) entry which is preliminary data.</text>
</comment>
<organism evidence="1 2">
    <name type="scientific">Halobacillus campisalis</name>
    <dbReference type="NCBI Taxonomy" id="435909"/>
    <lineage>
        <taxon>Bacteria</taxon>
        <taxon>Bacillati</taxon>
        <taxon>Bacillota</taxon>
        <taxon>Bacilli</taxon>
        <taxon>Bacillales</taxon>
        <taxon>Bacillaceae</taxon>
        <taxon>Halobacillus</taxon>
    </lineage>
</organism>
<dbReference type="RefSeq" id="WP_289216326.1">
    <property type="nucleotide sequence ID" value="NZ_JAPVRC010000006.1"/>
</dbReference>
<name>A0ABW2K3A9_9BACI</name>
<keyword evidence="2" id="KW-1185">Reference proteome</keyword>
<proteinExistence type="predicted"/>
<reference evidence="2" key="1">
    <citation type="journal article" date="2019" name="Int. J. Syst. Evol. Microbiol.">
        <title>The Global Catalogue of Microorganisms (GCM) 10K type strain sequencing project: providing services to taxonomists for standard genome sequencing and annotation.</title>
        <authorList>
            <consortium name="The Broad Institute Genomics Platform"/>
            <consortium name="The Broad Institute Genome Sequencing Center for Infectious Disease"/>
            <person name="Wu L."/>
            <person name="Ma J."/>
        </authorList>
    </citation>
    <scope>NUCLEOTIDE SEQUENCE [LARGE SCALE GENOMIC DNA]</scope>
    <source>
        <strain evidence="2">CCUG 73951</strain>
    </source>
</reference>